<evidence type="ECO:0000313" key="3">
    <source>
        <dbReference type="Proteomes" id="UP000230821"/>
    </source>
</evidence>
<evidence type="ECO:0000256" key="1">
    <source>
        <dbReference type="SAM" id="Phobius"/>
    </source>
</evidence>
<dbReference type="AlphaFoldDB" id="A0A2G6K705"/>
<keyword evidence="1" id="KW-1133">Transmembrane helix</keyword>
<dbReference type="Proteomes" id="UP000230821">
    <property type="component" value="Unassembled WGS sequence"/>
</dbReference>
<evidence type="ECO:0000313" key="2">
    <source>
        <dbReference type="EMBL" id="PIE31467.1"/>
    </source>
</evidence>
<sequence length="184" mass="19765">MLQHPFTRLPPSEQKKVSLILILCSIAVMAVLTVLGEPLHTQNAPLGIVSFELAKTPVKARQMIAEWGATGQIIAAFHLGLDYLFLLLYSSALALGCALIVDKTAQRRSLYDVAGIVLSWSQFGAAGLDSIENAALMNLLSGAQWSGWPGLAWCCACVKFLIVCAGLCYIVAGITFMLIKKAVQ</sequence>
<gene>
    <name evidence="2" type="ORF">CSA56_18250</name>
</gene>
<keyword evidence="1" id="KW-0812">Transmembrane</keyword>
<protein>
    <submittedName>
        <fullName evidence="2">Uncharacterized protein</fullName>
    </submittedName>
</protein>
<organism evidence="2 3">
    <name type="scientific">candidate division KSB3 bacterium</name>
    <dbReference type="NCBI Taxonomy" id="2044937"/>
    <lineage>
        <taxon>Bacteria</taxon>
        <taxon>candidate division KSB3</taxon>
    </lineage>
</organism>
<proteinExistence type="predicted"/>
<feature type="transmembrane region" description="Helical" evidence="1">
    <location>
        <begin position="83"/>
        <end position="101"/>
    </location>
</feature>
<dbReference type="EMBL" id="PDSK01000145">
    <property type="protein sequence ID" value="PIE31467.1"/>
    <property type="molecule type" value="Genomic_DNA"/>
</dbReference>
<name>A0A2G6K705_9BACT</name>
<accession>A0A2G6K705</accession>
<keyword evidence="1" id="KW-0472">Membrane</keyword>
<comment type="caution">
    <text evidence="2">The sequence shown here is derived from an EMBL/GenBank/DDBJ whole genome shotgun (WGS) entry which is preliminary data.</text>
</comment>
<feature type="transmembrane region" description="Helical" evidence="1">
    <location>
        <begin position="17"/>
        <end position="36"/>
    </location>
</feature>
<feature type="transmembrane region" description="Helical" evidence="1">
    <location>
        <begin position="148"/>
        <end position="179"/>
    </location>
</feature>
<reference evidence="2 3" key="1">
    <citation type="submission" date="2017-10" db="EMBL/GenBank/DDBJ databases">
        <title>Novel microbial diversity and functional potential in the marine mammal oral microbiome.</title>
        <authorList>
            <person name="Dudek N.K."/>
            <person name="Sun C.L."/>
            <person name="Burstein D."/>
            <person name="Kantor R.S."/>
            <person name="Aliaga Goltsman D.S."/>
            <person name="Bik E.M."/>
            <person name="Thomas B.C."/>
            <person name="Banfield J.F."/>
            <person name="Relman D.A."/>
        </authorList>
    </citation>
    <scope>NUCLEOTIDE SEQUENCE [LARGE SCALE GENOMIC DNA]</scope>
    <source>
        <strain evidence="2">DOLJORAL78_47_16</strain>
    </source>
</reference>